<dbReference type="RefSeq" id="XP_625181.4">
    <property type="nucleotide sequence ID" value="XM_625178.6"/>
</dbReference>
<dbReference type="InterPro" id="IPR011146">
    <property type="entry name" value="HIT-like"/>
</dbReference>
<comment type="similarity">
    <text evidence="4">Belongs to the HINT family.</text>
</comment>
<organism evidence="11">
    <name type="scientific">Apis mellifera</name>
    <name type="common">Honeybee</name>
    <dbReference type="NCBI Taxonomy" id="7460"/>
    <lineage>
        <taxon>Eukaryota</taxon>
        <taxon>Metazoa</taxon>
        <taxon>Ecdysozoa</taxon>
        <taxon>Arthropoda</taxon>
        <taxon>Hexapoda</taxon>
        <taxon>Insecta</taxon>
        <taxon>Pterygota</taxon>
        <taxon>Neoptera</taxon>
        <taxon>Endopterygota</taxon>
        <taxon>Hymenoptera</taxon>
        <taxon>Apocrita</taxon>
        <taxon>Aculeata</taxon>
        <taxon>Apoidea</taxon>
        <taxon>Anthophila</taxon>
        <taxon>Apidae</taxon>
        <taxon>Apis</taxon>
    </lineage>
</organism>
<gene>
    <name evidence="13" type="primary">LOC552803</name>
</gene>
<dbReference type="Gene3D" id="3.30.428.10">
    <property type="entry name" value="HIT-like"/>
    <property type="match status" value="1"/>
</dbReference>
<dbReference type="PANTHER" id="PTHR12486:SF5">
    <property type="entry name" value="ADENOSINE 5'-MONOPHOSPHORAMIDASE HINT3"/>
    <property type="match status" value="1"/>
</dbReference>
<accession>A0A7M7R9A8</accession>
<dbReference type="GO" id="GO:0000166">
    <property type="term" value="F:nucleotide binding"/>
    <property type="evidence" value="ECO:0007669"/>
    <property type="project" value="UniProtKB-KW"/>
</dbReference>
<dbReference type="Proteomes" id="UP000005203">
    <property type="component" value="Linkage group LG9"/>
</dbReference>
<evidence type="ECO:0000256" key="3">
    <source>
        <dbReference type="ARBA" id="ARBA00024472"/>
    </source>
</evidence>
<feature type="short sequence motif" description="Histidine triad motif" evidence="8 9">
    <location>
        <begin position="99"/>
        <end position="103"/>
    </location>
</feature>
<dbReference type="PROSITE" id="PS51084">
    <property type="entry name" value="HIT_2"/>
    <property type="match status" value="1"/>
</dbReference>
<evidence type="ECO:0000256" key="8">
    <source>
        <dbReference type="PIRSR" id="PIRSR601310-3"/>
    </source>
</evidence>
<sequence>MGSRTSCIFCDIINNKEPSEKIYEDNYVTCIKDIHPVSTHHYLILPKEHIRNAKQLKPEHSELYDKMLAAIDIISQKQGLDRAVTRTGFHWPPFNTVSHLHLHVISPISNIKFYKRYMYEPGSCWFVSTDYVKSRLQDNKVII</sequence>
<dbReference type="OrthoDB" id="1915375at2759"/>
<dbReference type="AlphaFoldDB" id="A0A7M7R9A8"/>
<evidence type="ECO:0000313" key="11">
    <source>
        <dbReference type="EnsemblMetazoa" id="XP_625181"/>
    </source>
</evidence>
<evidence type="ECO:0000259" key="10">
    <source>
        <dbReference type="PROSITE" id="PS51084"/>
    </source>
</evidence>
<keyword evidence="12" id="KW-1185">Reference proteome</keyword>
<dbReference type="InterPro" id="IPR036265">
    <property type="entry name" value="HIT-like_sf"/>
</dbReference>
<evidence type="ECO:0000313" key="13">
    <source>
        <dbReference type="RefSeq" id="XP_625181.4"/>
    </source>
</evidence>
<proteinExistence type="inferred from homology"/>
<feature type="domain" description="HIT" evidence="10">
    <location>
        <begin position="8"/>
        <end position="114"/>
    </location>
</feature>
<evidence type="ECO:0000256" key="1">
    <source>
        <dbReference type="ARBA" id="ARBA00022741"/>
    </source>
</evidence>
<evidence type="ECO:0000256" key="5">
    <source>
        <dbReference type="ARBA" id="ARBA00039802"/>
    </source>
</evidence>
<dbReference type="SUPFAM" id="SSF54197">
    <property type="entry name" value="HIT-like"/>
    <property type="match status" value="1"/>
</dbReference>
<name>A0A7M7R9A8_APIME</name>
<feature type="active site" description="Tele-AMP-histidine intermediate" evidence="7">
    <location>
        <position position="101"/>
    </location>
</feature>
<evidence type="ECO:0000256" key="2">
    <source>
        <dbReference type="ARBA" id="ARBA00022801"/>
    </source>
</evidence>
<dbReference type="GeneID" id="552803"/>
<evidence type="ECO:0000256" key="7">
    <source>
        <dbReference type="PIRSR" id="PIRSR601310-1"/>
    </source>
</evidence>
<dbReference type="EnsemblMetazoa" id="XM_625178">
    <property type="protein sequence ID" value="XP_625181"/>
    <property type="gene ID" value="LOC552803"/>
</dbReference>
<dbReference type="InterPro" id="IPR001310">
    <property type="entry name" value="Histidine_triad_HIT"/>
</dbReference>
<evidence type="ECO:0000256" key="6">
    <source>
        <dbReference type="ARBA" id="ARBA00042361"/>
    </source>
</evidence>
<keyword evidence="2" id="KW-0378">Hydrolase</keyword>
<protein>
    <recommendedName>
        <fullName evidence="5">Adenosine 5'-monophosphoramidase HINT3</fullName>
    </recommendedName>
    <alternativeName>
        <fullName evidence="6">Histidine triad nucleotide-binding protein 3</fullName>
    </alternativeName>
</protein>
<dbReference type="Pfam" id="PF11969">
    <property type="entry name" value="DcpS_C"/>
    <property type="match status" value="1"/>
</dbReference>
<keyword evidence="1" id="KW-0547">Nucleotide-binding</keyword>
<reference evidence="13" key="2">
    <citation type="submission" date="2025-04" db="UniProtKB">
        <authorList>
            <consortium name="RefSeq"/>
        </authorList>
    </citation>
    <scope>IDENTIFICATION</scope>
    <source>
        <strain evidence="13">DH4</strain>
        <tissue evidence="13">Whole body</tissue>
    </source>
</reference>
<comment type="catalytic activity">
    <reaction evidence="3">
        <text>adenosine 5'-phosphoramidate + H2O = NH4(+) + AMP</text>
        <dbReference type="Rhea" id="RHEA:67916"/>
        <dbReference type="ChEBI" id="CHEBI:15377"/>
        <dbReference type="ChEBI" id="CHEBI:28938"/>
        <dbReference type="ChEBI" id="CHEBI:57890"/>
        <dbReference type="ChEBI" id="CHEBI:456215"/>
    </reaction>
</comment>
<dbReference type="PRINTS" id="PR00332">
    <property type="entry name" value="HISTRIAD"/>
</dbReference>
<dbReference type="PANTHER" id="PTHR12486">
    <property type="entry name" value="APRATAXIN-RELATED"/>
    <property type="match status" value="1"/>
</dbReference>
<evidence type="ECO:0000256" key="9">
    <source>
        <dbReference type="PROSITE-ProRule" id="PRU00464"/>
    </source>
</evidence>
<dbReference type="GO" id="GO:0016787">
    <property type="term" value="F:hydrolase activity"/>
    <property type="evidence" value="ECO:0007669"/>
    <property type="project" value="UniProtKB-KW"/>
</dbReference>
<evidence type="ECO:0000313" key="12">
    <source>
        <dbReference type="Proteomes" id="UP000005203"/>
    </source>
</evidence>
<accession>A0A8B9B364</accession>
<dbReference type="KEGG" id="ame:552803"/>
<reference evidence="11" key="1">
    <citation type="submission" date="2021-01" db="UniProtKB">
        <authorList>
            <consortium name="EnsemblMetazoa"/>
        </authorList>
    </citation>
    <scope>IDENTIFICATION</scope>
    <source>
        <strain evidence="11">DH4</strain>
    </source>
</reference>
<evidence type="ECO:0000256" key="4">
    <source>
        <dbReference type="ARBA" id="ARBA00025764"/>
    </source>
</evidence>